<accession>A0A0H1BEE8</accession>
<gene>
    <name evidence="1" type="ORF">EMPG_14830</name>
</gene>
<evidence type="ECO:0000313" key="1">
    <source>
        <dbReference type="EMBL" id="KLJ09745.1"/>
    </source>
</evidence>
<keyword evidence="2" id="KW-1185">Reference proteome</keyword>
<dbReference type="AlphaFoldDB" id="A0A0H1BEE8"/>
<sequence>MGRGGMTRPMRHGALLSIPGFRPGNGFRNRKLSASMLSRANGAGRGSQWLMLKGRR</sequence>
<dbReference type="Proteomes" id="UP000053573">
    <property type="component" value="Unassembled WGS sequence"/>
</dbReference>
<protein>
    <submittedName>
        <fullName evidence="1">Uncharacterized protein</fullName>
    </submittedName>
</protein>
<comment type="caution">
    <text evidence="1">The sequence shown here is derived from an EMBL/GenBank/DDBJ whole genome shotgun (WGS) entry which is preliminary data.</text>
</comment>
<dbReference type="EMBL" id="LDEV01002272">
    <property type="protein sequence ID" value="KLJ09745.1"/>
    <property type="molecule type" value="Genomic_DNA"/>
</dbReference>
<name>A0A0H1BEE8_9EURO</name>
<proteinExistence type="predicted"/>
<reference evidence="2" key="1">
    <citation type="journal article" date="2015" name="PLoS Genet.">
        <title>The dynamic genome and transcriptome of the human fungal pathogen Blastomyces and close relative Emmonsia.</title>
        <authorList>
            <person name="Munoz J.F."/>
            <person name="Gauthier G.M."/>
            <person name="Desjardins C.A."/>
            <person name="Gallo J.E."/>
            <person name="Holder J."/>
            <person name="Sullivan T.D."/>
            <person name="Marty A.J."/>
            <person name="Carmen J.C."/>
            <person name="Chen Z."/>
            <person name="Ding L."/>
            <person name="Gujja S."/>
            <person name="Magrini V."/>
            <person name="Misas E."/>
            <person name="Mitreva M."/>
            <person name="Priest M."/>
            <person name="Saif S."/>
            <person name="Whiston E.A."/>
            <person name="Young S."/>
            <person name="Zeng Q."/>
            <person name="Goldman W.E."/>
            <person name="Mardis E.R."/>
            <person name="Taylor J.W."/>
            <person name="McEwen J.G."/>
            <person name="Clay O.K."/>
            <person name="Klein B.S."/>
            <person name="Cuomo C.A."/>
        </authorList>
    </citation>
    <scope>NUCLEOTIDE SEQUENCE [LARGE SCALE GENOMIC DNA]</scope>
    <source>
        <strain evidence="2">UAMH 139</strain>
    </source>
</reference>
<evidence type="ECO:0000313" key="2">
    <source>
        <dbReference type="Proteomes" id="UP000053573"/>
    </source>
</evidence>
<organism evidence="1 2">
    <name type="scientific">Blastomyces silverae</name>
    <dbReference type="NCBI Taxonomy" id="2060906"/>
    <lineage>
        <taxon>Eukaryota</taxon>
        <taxon>Fungi</taxon>
        <taxon>Dikarya</taxon>
        <taxon>Ascomycota</taxon>
        <taxon>Pezizomycotina</taxon>
        <taxon>Eurotiomycetes</taxon>
        <taxon>Eurotiomycetidae</taxon>
        <taxon>Onygenales</taxon>
        <taxon>Ajellomycetaceae</taxon>
        <taxon>Blastomyces</taxon>
    </lineage>
</organism>